<evidence type="ECO:0000313" key="3">
    <source>
        <dbReference type="Proteomes" id="UP000231263"/>
    </source>
</evidence>
<sequence length="140" mass="15449">MKKGRMFADGGSRGNPGPAASGAVVYELKDGELGELVIEVGEYLGRATNNQAEYNAIVIGLEKALEFGFEALDVRLDSELAVKQINGIYKVKNPELAKKFLEVFNLKQKFKEITFTHVRREYNKVADAVVNKTIDQALGL</sequence>
<dbReference type="InterPro" id="IPR012337">
    <property type="entry name" value="RNaseH-like_sf"/>
</dbReference>
<evidence type="ECO:0000313" key="2">
    <source>
        <dbReference type="EMBL" id="PJA46168.1"/>
    </source>
</evidence>
<comment type="caution">
    <text evidence="2">The sequence shown here is derived from an EMBL/GenBank/DDBJ whole genome shotgun (WGS) entry which is preliminary data.</text>
</comment>
<dbReference type="GO" id="GO:0003676">
    <property type="term" value="F:nucleic acid binding"/>
    <property type="evidence" value="ECO:0007669"/>
    <property type="project" value="InterPro"/>
</dbReference>
<dbReference type="SUPFAM" id="SSF53098">
    <property type="entry name" value="Ribonuclease H-like"/>
    <property type="match status" value="1"/>
</dbReference>
<dbReference type="InterPro" id="IPR036397">
    <property type="entry name" value="RNaseH_sf"/>
</dbReference>
<name>A0A2M7XE59_9BACT</name>
<proteinExistence type="predicted"/>
<dbReference type="PROSITE" id="PS50879">
    <property type="entry name" value="RNASE_H_1"/>
    <property type="match status" value="1"/>
</dbReference>
<feature type="domain" description="RNase H type-1" evidence="1">
    <location>
        <begin position="1"/>
        <end position="140"/>
    </location>
</feature>
<dbReference type="PANTHER" id="PTHR46387:SF2">
    <property type="entry name" value="RIBONUCLEASE HI"/>
    <property type="match status" value="1"/>
</dbReference>
<dbReference type="Proteomes" id="UP000231263">
    <property type="component" value="Unassembled WGS sequence"/>
</dbReference>
<dbReference type="PANTHER" id="PTHR46387">
    <property type="entry name" value="POLYNUCLEOTIDYL TRANSFERASE, RIBONUCLEASE H-LIKE SUPERFAMILY PROTEIN"/>
    <property type="match status" value="1"/>
</dbReference>
<accession>A0A2M7XE59</accession>
<dbReference type="AlphaFoldDB" id="A0A2M7XE59"/>
<organism evidence="2 3">
    <name type="scientific">Candidatus Uhrbacteria bacterium CG_4_9_14_3_um_filter_41_35</name>
    <dbReference type="NCBI Taxonomy" id="1975034"/>
    <lineage>
        <taxon>Bacteria</taxon>
        <taxon>Candidatus Uhriibacteriota</taxon>
    </lineage>
</organism>
<dbReference type="Pfam" id="PF13456">
    <property type="entry name" value="RVT_3"/>
    <property type="match status" value="1"/>
</dbReference>
<gene>
    <name evidence="2" type="ORF">CO173_03440</name>
</gene>
<protein>
    <submittedName>
        <fullName evidence="2">Ribonuclease H</fullName>
    </submittedName>
</protein>
<reference evidence="3" key="1">
    <citation type="submission" date="2017-09" db="EMBL/GenBank/DDBJ databases">
        <title>Depth-based differentiation of microbial function through sediment-hosted aquifers and enrichment of novel symbionts in the deep terrestrial subsurface.</title>
        <authorList>
            <person name="Probst A.J."/>
            <person name="Ladd B."/>
            <person name="Jarett J.K."/>
            <person name="Geller-Mcgrath D.E."/>
            <person name="Sieber C.M.K."/>
            <person name="Emerson J.B."/>
            <person name="Anantharaman K."/>
            <person name="Thomas B.C."/>
            <person name="Malmstrom R."/>
            <person name="Stieglmeier M."/>
            <person name="Klingl A."/>
            <person name="Woyke T."/>
            <person name="Ryan C.M."/>
            <person name="Banfield J.F."/>
        </authorList>
    </citation>
    <scope>NUCLEOTIDE SEQUENCE [LARGE SCALE GENOMIC DNA]</scope>
</reference>
<dbReference type="Gene3D" id="3.30.420.10">
    <property type="entry name" value="Ribonuclease H-like superfamily/Ribonuclease H"/>
    <property type="match status" value="1"/>
</dbReference>
<dbReference type="EMBL" id="PFWT01000015">
    <property type="protein sequence ID" value="PJA46168.1"/>
    <property type="molecule type" value="Genomic_DNA"/>
</dbReference>
<dbReference type="InterPro" id="IPR002156">
    <property type="entry name" value="RNaseH_domain"/>
</dbReference>
<evidence type="ECO:0000259" key="1">
    <source>
        <dbReference type="PROSITE" id="PS50879"/>
    </source>
</evidence>
<dbReference type="GO" id="GO:0004523">
    <property type="term" value="F:RNA-DNA hybrid ribonuclease activity"/>
    <property type="evidence" value="ECO:0007669"/>
    <property type="project" value="InterPro"/>
</dbReference>
<dbReference type="CDD" id="cd09279">
    <property type="entry name" value="RNase_HI_like"/>
    <property type="match status" value="1"/>
</dbReference>